<accession>A0ABP4ENQ0</accession>
<gene>
    <name evidence="2" type="ORF">GCM10009663_70850</name>
</gene>
<comment type="caution">
    <text evidence="2">The sequence shown here is derived from an EMBL/GenBank/DDBJ whole genome shotgun (WGS) entry which is preliminary data.</text>
</comment>
<dbReference type="Proteomes" id="UP001499987">
    <property type="component" value="Unassembled WGS sequence"/>
</dbReference>
<feature type="compositionally biased region" description="Low complexity" evidence="1">
    <location>
        <begin position="1"/>
        <end position="29"/>
    </location>
</feature>
<protein>
    <submittedName>
        <fullName evidence="2">Uncharacterized protein</fullName>
    </submittedName>
</protein>
<feature type="compositionally biased region" description="Basic and acidic residues" evidence="1">
    <location>
        <begin position="74"/>
        <end position="84"/>
    </location>
</feature>
<sequence>MVPAGPGSAASPAPSAPAASPRAWPTWRRWPPPDAASESSCPGEAGSGPRCGGGEAGGAHLHRTGDHGGPCRHRPTERLGERARPFTTGYRAFVHRHREVLAANHRTARAAAGLDRLSGLPELPAAERDRRADPP</sequence>
<reference evidence="3" key="1">
    <citation type="journal article" date="2019" name="Int. J. Syst. Evol. Microbiol.">
        <title>The Global Catalogue of Microorganisms (GCM) 10K type strain sequencing project: providing services to taxonomists for standard genome sequencing and annotation.</title>
        <authorList>
            <consortium name="The Broad Institute Genomics Platform"/>
            <consortium name="The Broad Institute Genome Sequencing Center for Infectious Disease"/>
            <person name="Wu L."/>
            <person name="Ma J."/>
        </authorList>
    </citation>
    <scope>NUCLEOTIDE SEQUENCE [LARGE SCALE GENOMIC DNA]</scope>
    <source>
        <strain evidence="3">JCM 13002</strain>
    </source>
</reference>
<feature type="region of interest" description="Disordered" evidence="1">
    <location>
        <begin position="110"/>
        <end position="135"/>
    </location>
</feature>
<evidence type="ECO:0000313" key="3">
    <source>
        <dbReference type="Proteomes" id="UP001499987"/>
    </source>
</evidence>
<feature type="compositionally biased region" description="Basic and acidic residues" evidence="1">
    <location>
        <begin position="125"/>
        <end position="135"/>
    </location>
</feature>
<evidence type="ECO:0000256" key="1">
    <source>
        <dbReference type="SAM" id="MobiDB-lite"/>
    </source>
</evidence>
<dbReference type="Gene3D" id="1.10.10.1710">
    <property type="entry name" value="Deoxyribodipyrimidine photolyase-related"/>
    <property type="match status" value="1"/>
</dbReference>
<proteinExistence type="predicted"/>
<feature type="compositionally biased region" description="Gly residues" evidence="1">
    <location>
        <begin position="45"/>
        <end position="57"/>
    </location>
</feature>
<name>A0ABP4ENQ0_9ACTN</name>
<dbReference type="EMBL" id="BAAALD010000122">
    <property type="protein sequence ID" value="GAA1121088.1"/>
    <property type="molecule type" value="Genomic_DNA"/>
</dbReference>
<organism evidence="2 3">
    <name type="scientific">Kitasatospora arboriphila</name>
    <dbReference type="NCBI Taxonomy" id="258052"/>
    <lineage>
        <taxon>Bacteria</taxon>
        <taxon>Bacillati</taxon>
        <taxon>Actinomycetota</taxon>
        <taxon>Actinomycetes</taxon>
        <taxon>Kitasatosporales</taxon>
        <taxon>Streptomycetaceae</taxon>
        <taxon>Kitasatospora</taxon>
    </lineage>
</organism>
<feature type="region of interest" description="Disordered" evidence="1">
    <location>
        <begin position="1"/>
        <end position="84"/>
    </location>
</feature>
<keyword evidence="3" id="KW-1185">Reference proteome</keyword>
<evidence type="ECO:0000313" key="2">
    <source>
        <dbReference type="EMBL" id="GAA1121088.1"/>
    </source>
</evidence>